<evidence type="ECO:0000256" key="4">
    <source>
        <dbReference type="ARBA" id="ARBA00022679"/>
    </source>
</evidence>
<keyword evidence="8" id="KW-1208">Phospholipid metabolism</keyword>
<dbReference type="UniPathway" id="UPA00558">
    <property type="reaction ID" value="UER00742"/>
</dbReference>
<keyword evidence="3" id="KW-0444">Lipid biosynthesis</keyword>
<evidence type="ECO:0000256" key="9">
    <source>
        <dbReference type="ARBA" id="ARBA00024191"/>
    </source>
</evidence>
<evidence type="ECO:0000256" key="1">
    <source>
        <dbReference type="ARBA" id="ARBA00005189"/>
    </source>
</evidence>
<dbReference type="SUPFAM" id="SSF52374">
    <property type="entry name" value="Nucleotidylyl transferase"/>
    <property type="match status" value="2"/>
</dbReference>
<protein>
    <recommendedName>
        <fullName evidence="10">ethanolamine-phosphate cytidylyltransferase</fullName>
        <ecNumber evidence="10">2.7.7.14</ecNumber>
    </recommendedName>
    <alternativeName>
        <fullName evidence="11">CTP:phosphoethanolamine cytidylyltransferase</fullName>
    </alternativeName>
</protein>
<comment type="similarity">
    <text evidence="2">Belongs to the cytidylyltransferase family.</text>
</comment>
<proteinExistence type="inferred from homology"/>
<dbReference type="GeneID" id="9061533"/>
<dbReference type="GO" id="GO:0005737">
    <property type="term" value="C:cytoplasm"/>
    <property type="evidence" value="ECO:0007669"/>
    <property type="project" value="TreeGrafter"/>
</dbReference>
<evidence type="ECO:0000256" key="7">
    <source>
        <dbReference type="ARBA" id="ARBA00023209"/>
    </source>
</evidence>
<evidence type="ECO:0000313" key="13">
    <source>
        <dbReference type="EMBL" id="EER14779.1"/>
    </source>
</evidence>
<feature type="domain" description="Cytidyltransferase-like" evidence="12">
    <location>
        <begin position="229"/>
        <end position="322"/>
    </location>
</feature>
<dbReference type="OrthoDB" id="40021at2759"/>
<evidence type="ECO:0000256" key="2">
    <source>
        <dbReference type="ARBA" id="ARBA00010101"/>
    </source>
</evidence>
<comment type="pathway">
    <text evidence="1">Lipid metabolism.</text>
</comment>
<dbReference type="InterPro" id="IPR044608">
    <property type="entry name" value="Ect1/PCYT2"/>
</dbReference>
<keyword evidence="6" id="KW-0443">Lipid metabolism</keyword>
<dbReference type="Proteomes" id="UP000007800">
    <property type="component" value="Unassembled WGS sequence"/>
</dbReference>
<name>C5KLA6_PERM5</name>
<dbReference type="PANTHER" id="PTHR45780:SF2">
    <property type="entry name" value="ETHANOLAMINE-PHOSPHATE CYTIDYLYLTRANSFERASE"/>
    <property type="match status" value="1"/>
</dbReference>
<accession>C5KLA6</accession>
<dbReference type="EMBL" id="GG673921">
    <property type="protein sequence ID" value="EER14779.1"/>
    <property type="molecule type" value="Genomic_DNA"/>
</dbReference>
<keyword evidence="14" id="KW-1185">Reference proteome</keyword>
<evidence type="ECO:0000259" key="12">
    <source>
        <dbReference type="Pfam" id="PF01467"/>
    </source>
</evidence>
<dbReference type="Gene3D" id="3.40.50.620">
    <property type="entry name" value="HUPs"/>
    <property type="match status" value="2"/>
</dbReference>
<organism evidence="14">
    <name type="scientific">Perkinsus marinus (strain ATCC 50983 / TXsc)</name>
    <dbReference type="NCBI Taxonomy" id="423536"/>
    <lineage>
        <taxon>Eukaryota</taxon>
        <taxon>Sar</taxon>
        <taxon>Alveolata</taxon>
        <taxon>Perkinsozoa</taxon>
        <taxon>Perkinsea</taxon>
        <taxon>Perkinsida</taxon>
        <taxon>Perkinsidae</taxon>
        <taxon>Perkinsus</taxon>
    </lineage>
</organism>
<gene>
    <name evidence="13" type="ORF">Pmar_PMAR015324</name>
</gene>
<dbReference type="FunCoup" id="C5KLA6">
    <property type="interactions" value="351"/>
</dbReference>
<reference evidence="13 14" key="1">
    <citation type="submission" date="2008-07" db="EMBL/GenBank/DDBJ databases">
        <authorList>
            <person name="El-Sayed N."/>
            <person name="Caler E."/>
            <person name="Inman J."/>
            <person name="Amedeo P."/>
            <person name="Hass B."/>
            <person name="Wortman J."/>
        </authorList>
    </citation>
    <scope>NUCLEOTIDE SEQUENCE [LARGE SCALE GENOMIC DNA]</scope>
    <source>
        <strain evidence="14">ATCC 50983 / TXsc</strain>
    </source>
</reference>
<evidence type="ECO:0000256" key="11">
    <source>
        <dbReference type="ARBA" id="ARBA00031473"/>
    </source>
</evidence>
<keyword evidence="5 13" id="KW-0548">Nucleotidyltransferase</keyword>
<evidence type="ECO:0000313" key="14">
    <source>
        <dbReference type="Proteomes" id="UP000007800"/>
    </source>
</evidence>
<keyword evidence="4 13" id="KW-0808">Transferase</keyword>
<evidence type="ECO:0000256" key="10">
    <source>
        <dbReference type="ARBA" id="ARBA00024221"/>
    </source>
</evidence>
<keyword evidence="7" id="KW-0594">Phospholipid biosynthesis</keyword>
<feature type="domain" description="Cytidyltransferase-like" evidence="12">
    <location>
        <begin position="17"/>
        <end position="110"/>
    </location>
</feature>
<evidence type="ECO:0000256" key="3">
    <source>
        <dbReference type="ARBA" id="ARBA00022516"/>
    </source>
</evidence>
<dbReference type="RefSeq" id="XP_002782983.1">
    <property type="nucleotide sequence ID" value="XM_002782937.1"/>
</dbReference>
<evidence type="ECO:0000256" key="8">
    <source>
        <dbReference type="ARBA" id="ARBA00023264"/>
    </source>
</evidence>
<dbReference type="PANTHER" id="PTHR45780">
    <property type="entry name" value="ETHANOLAMINE-PHOSPHATE CYTIDYLYLTRANSFERASE"/>
    <property type="match status" value="1"/>
</dbReference>
<dbReference type="GO" id="GO:0004306">
    <property type="term" value="F:ethanolamine-phosphate cytidylyltransferase activity"/>
    <property type="evidence" value="ECO:0007669"/>
    <property type="project" value="UniProtKB-EC"/>
</dbReference>
<comment type="pathway">
    <text evidence="9">Phospholipid metabolism; phosphatidylethanolamine biosynthesis; phosphatidylethanolamine from ethanolamine: step 2/3.</text>
</comment>
<dbReference type="AlphaFoldDB" id="C5KLA6"/>
<evidence type="ECO:0000256" key="6">
    <source>
        <dbReference type="ARBA" id="ARBA00023098"/>
    </source>
</evidence>
<dbReference type="InParanoid" id="C5KLA6"/>
<dbReference type="InterPro" id="IPR014729">
    <property type="entry name" value="Rossmann-like_a/b/a_fold"/>
</dbReference>
<dbReference type="EC" id="2.7.7.14" evidence="10"/>
<dbReference type="NCBIfam" id="TIGR00125">
    <property type="entry name" value="cyt_tran_rel"/>
    <property type="match status" value="2"/>
</dbReference>
<dbReference type="InterPro" id="IPR004821">
    <property type="entry name" value="Cyt_trans-like"/>
</dbReference>
<dbReference type="Pfam" id="PF01467">
    <property type="entry name" value="CTP_transf_like"/>
    <property type="match status" value="2"/>
</dbReference>
<sequence>MSAPNAIVPERKKVRGYLDGCFDIMHSGHYSAMRQAKAQCDILVVGVYADKDIVPDKALPVMKQEERYSFLKHLKWVDEVLYGVPVVPTKAFLDSIGVDFCIHGDNMPVNGKGRCAYDDLRDAGRLRVIKRVDCVTVTDLVGRLMVQTRDHLTGPRIDDGLDIHTRQMLTPGSPICRVTDLATNSIVSSPRIISTSPTSSRKILITNMAKRISEFASRKTPTADDVIVYIDGAFDMFNAGHASTLEKAKAYGTYLIVGVFDDRTVNEMKGCNYPVMNLGERVLNVCACKHVDDVVIAAPLEATEDFLRTINANLVVQGSKTLHPSAGVPCDERGVHQKNDVPKRLGIFKEVVSDYPALTVTTIAERIARNRMQYIAERRERSKSMQ</sequence>
<dbReference type="GO" id="GO:0006646">
    <property type="term" value="P:phosphatidylethanolamine biosynthetic process"/>
    <property type="evidence" value="ECO:0007669"/>
    <property type="project" value="UniProtKB-UniPathway"/>
</dbReference>
<evidence type="ECO:0000256" key="5">
    <source>
        <dbReference type="ARBA" id="ARBA00022695"/>
    </source>
</evidence>